<dbReference type="PROSITE" id="PS00444">
    <property type="entry name" value="POLYPRENYL_SYNTHASE_2"/>
    <property type="match status" value="1"/>
</dbReference>
<dbReference type="RefSeq" id="WP_203782535.1">
    <property type="nucleotide sequence ID" value="NZ_BOMV01000041.1"/>
</dbReference>
<comment type="caution">
    <text evidence="7">The sequence shown here is derived from an EMBL/GenBank/DDBJ whole genome shotgun (WGS) entry which is preliminary data.</text>
</comment>
<dbReference type="InterPro" id="IPR008949">
    <property type="entry name" value="Isoprenoid_synthase_dom_sf"/>
</dbReference>
<accession>A0A919JZD9</accession>
<dbReference type="GO" id="GO:0004659">
    <property type="term" value="F:prenyltransferase activity"/>
    <property type="evidence" value="ECO:0007669"/>
    <property type="project" value="InterPro"/>
</dbReference>
<evidence type="ECO:0000256" key="4">
    <source>
        <dbReference type="ARBA" id="ARBA00022723"/>
    </source>
</evidence>
<dbReference type="PROSITE" id="PS00723">
    <property type="entry name" value="POLYPRENYL_SYNTHASE_1"/>
    <property type="match status" value="1"/>
</dbReference>
<reference evidence="7" key="1">
    <citation type="submission" date="2021-01" db="EMBL/GenBank/DDBJ databases">
        <title>Whole genome shotgun sequence of Actinoplanes rishiriensis NBRC 108556.</title>
        <authorList>
            <person name="Komaki H."/>
            <person name="Tamura T."/>
        </authorList>
    </citation>
    <scope>NUCLEOTIDE SEQUENCE</scope>
    <source>
        <strain evidence="7">NBRC 108556</strain>
    </source>
</reference>
<dbReference type="AlphaFoldDB" id="A0A919JZD9"/>
<dbReference type="GO" id="GO:0046872">
    <property type="term" value="F:metal ion binding"/>
    <property type="evidence" value="ECO:0007669"/>
    <property type="project" value="UniProtKB-KW"/>
</dbReference>
<dbReference type="SUPFAM" id="SSF48576">
    <property type="entry name" value="Terpenoid synthases"/>
    <property type="match status" value="1"/>
</dbReference>
<keyword evidence="4" id="KW-0479">Metal-binding</keyword>
<comment type="similarity">
    <text evidence="2 6">Belongs to the FPP/GGPP synthase family.</text>
</comment>
<sequence length="382" mass="40522">MANDTLEGNRHRGIPRQAARVTVLIDAIEGTLADFLAAQTVALDGIDPALGGLARTARDLVLAGGKRLRPTFAYWGWRGVTQPGEPIEPLLPALAALELMHTFALVHDDVMDESATRRGRPTAHRIFAGQHASDGRSGDADRFGSTAAILVGDLCLVWADQLLARSPVATATLFAVRSCYDRMRVEAVAGQYLDVLGETKPGDWSVEQALLVARLKTAGYTVQRPLQFGLALAGPVDDPALDEAYARYGLLVGEAFQLRDDLLGVYGDPAVTGKPAGDDLRSGKPTTLLMLARRLATPAQQAELAYDPAGAVNPADGPGGPDHDQIARIAQVIADTGAPERVETMIRDRVAEAAAVLATAPIRPDSRAALNELAVRATQRPA</sequence>
<dbReference type="InterPro" id="IPR000092">
    <property type="entry name" value="Polyprenyl_synt"/>
</dbReference>
<dbReference type="CDD" id="cd00685">
    <property type="entry name" value="Trans_IPPS_HT"/>
    <property type="match status" value="1"/>
</dbReference>
<dbReference type="PANTHER" id="PTHR12001">
    <property type="entry name" value="GERANYLGERANYL PYROPHOSPHATE SYNTHASE"/>
    <property type="match status" value="1"/>
</dbReference>
<evidence type="ECO:0000256" key="3">
    <source>
        <dbReference type="ARBA" id="ARBA00022679"/>
    </source>
</evidence>
<evidence type="ECO:0000256" key="1">
    <source>
        <dbReference type="ARBA" id="ARBA00001946"/>
    </source>
</evidence>
<name>A0A919JZD9_9ACTN</name>
<dbReference type="GO" id="GO:0008299">
    <property type="term" value="P:isoprenoid biosynthetic process"/>
    <property type="evidence" value="ECO:0007669"/>
    <property type="project" value="InterPro"/>
</dbReference>
<dbReference type="InterPro" id="IPR033749">
    <property type="entry name" value="Polyprenyl_synt_CS"/>
</dbReference>
<comment type="cofactor">
    <cofactor evidence="1">
        <name>Mg(2+)</name>
        <dbReference type="ChEBI" id="CHEBI:18420"/>
    </cofactor>
</comment>
<dbReference type="EMBL" id="BOMV01000041">
    <property type="protein sequence ID" value="GIE96265.1"/>
    <property type="molecule type" value="Genomic_DNA"/>
</dbReference>
<evidence type="ECO:0000313" key="7">
    <source>
        <dbReference type="EMBL" id="GIE96265.1"/>
    </source>
</evidence>
<evidence type="ECO:0000256" key="5">
    <source>
        <dbReference type="ARBA" id="ARBA00022842"/>
    </source>
</evidence>
<keyword evidence="5" id="KW-0460">Magnesium</keyword>
<dbReference type="PANTHER" id="PTHR12001:SF85">
    <property type="entry name" value="SHORT CHAIN ISOPRENYL DIPHOSPHATE SYNTHASE"/>
    <property type="match status" value="1"/>
</dbReference>
<keyword evidence="8" id="KW-1185">Reference proteome</keyword>
<dbReference type="Proteomes" id="UP000636960">
    <property type="component" value="Unassembled WGS sequence"/>
</dbReference>
<gene>
    <name evidence="7" type="ORF">Ari01nite_37300</name>
</gene>
<protein>
    <submittedName>
        <fullName evidence="7">Polyprenyl synthetase</fullName>
    </submittedName>
</protein>
<organism evidence="7 8">
    <name type="scientific">Paractinoplanes rishiriensis</name>
    <dbReference type="NCBI Taxonomy" id="1050105"/>
    <lineage>
        <taxon>Bacteria</taxon>
        <taxon>Bacillati</taxon>
        <taxon>Actinomycetota</taxon>
        <taxon>Actinomycetes</taxon>
        <taxon>Micromonosporales</taxon>
        <taxon>Micromonosporaceae</taxon>
        <taxon>Paractinoplanes</taxon>
    </lineage>
</organism>
<dbReference type="SFLD" id="SFLDS00005">
    <property type="entry name" value="Isoprenoid_Synthase_Type_I"/>
    <property type="match status" value="1"/>
</dbReference>
<evidence type="ECO:0000256" key="2">
    <source>
        <dbReference type="ARBA" id="ARBA00006706"/>
    </source>
</evidence>
<dbReference type="Pfam" id="PF00348">
    <property type="entry name" value="polyprenyl_synt"/>
    <property type="match status" value="1"/>
</dbReference>
<evidence type="ECO:0000256" key="6">
    <source>
        <dbReference type="RuleBase" id="RU004466"/>
    </source>
</evidence>
<evidence type="ECO:0000313" key="8">
    <source>
        <dbReference type="Proteomes" id="UP000636960"/>
    </source>
</evidence>
<dbReference type="Gene3D" id="1.10.600.10">
    <property type="entry name" value="Farnesyl Diphosphate Synthase"/>
    <property type="match status" value="1"/>
</dbReference>
<proteinExistence type="inferred from homology"/>
<keyword evidence="3 6" id="KW-0808">Transferase</keyword>